<protein>
    <submittedName>
        <fullName evidence="3">Helix-turn-helix transcriptional regulator</fullName>
    </submittedName>
</protein>
<dbReference type="InterPro" id="IPR010982">
    <property type="entry name" value="Lambda_DNA-bd_dom_sf"/>
</dbReference>
<reference evidence="3 4" key="1">
    <citation type="submission" date="2019-09" db="EMBL/GenBank/DDBJ databases">
        <title>Investigation of probiotic properties of different lactic acid bacteria.</title>
        <authorList>
            <person name="Jaomanjaka F."/>
            <person name="Blanc P."/>
        </authorList>
    </citation>
    <scope>NUCLEOTIDE SEQUENCE [LARGE SCALE GENOMIC DNA]</scope>
    <source>
        <strain evidence="3 4">BIO6272</strain>
    </source>
</reference>
<accession>A0A6A1Z7W8</accession>
<organism evidence="3 4">
    <name type="scientific">Lactobacillus crispatus</name>
    <dbReference type="NCBI Taxonomy" id="47770"/>
    <lineage>
        <taxon>Bacteria</taxon>
        <taxon>Bacillati</taxon>
        <taxon>Bacillota</taxon>
        <taxon>Bacilli</taxon>
        <taxon>Lactobacillales</taxon>
        <taxon>Lactobacillaceae</taxon>
        <taxon>Lactobacillus</taxon>
    </lineage>
</organism>
<dbReference type="Gene3D" id="1.10.260.40">
    <property type="entry name" value="lambda repressor-like DNA-binding domains"/>
    <property type="match status" value="1"/>
</dbReference>
<evidence type="ECO:0000313" key="3">
    <source>
        <dbReference type="EMBL" id="KAB1977240.1"/>
    </source>
</evidence>
<sequence>MKSRIKELRLKAGLTQEQLAKETGISSQSISKYEACERKPKFEQWQKLSNFFDVPISYLQGTTSFFKKYQLWVCGRCKKHFWVTEEPKYCPYCRSTVHLGYGTSKFITL</sequence>
<proteinExistence type="predicted"/>
<feature type="domain" description="HTH cro/C1-type" evidence="2">
    <location>
        <begin position="5"/>
        <end position="59"/>
    </location>
</feature>
<dbReference type="PANTHER" id="PTHR46558:SF11">
    <property type="entry name" value="HTH-TYPE TRANSCRIPTIONAL REGULATOR XRE"/>
    <property type="match status" value="1"/>
</dbReference>
<keyword evidence="1" id="KW-0238">DNA-binding</keyword>
<dbReference type="PROSITE" id="PS50943">
    <property type="entry name" value="HTH_CROC1"/>
    <property type="match status" value="1"/>
</dbReference>
<name>A0A6A1Z7W8_9LACO</name>
<dbReference type="GO" id="GO:0003677">
    <property type="term" value="F:DNA binding"/>
    <property type="evidence" value="ECO:0007669"/>
    <property type="project" value="UniProtKB-KW"/>
</dbReference>
<evidence type="ECO:0000256" key="1">
    <source>
        <dbReference type="ARBA" id="ARBA00023125"/>
    </source>
</evidence>
<dbReference type="Proteomes" id="UP000430323">
    <property type="component" value="Unassembled WGS sequence"/>
</dbReference>
<evidence type="ECO:0000259" key="2">
    <source>
        <dbReference type="PROSITE" id="PS50943"/>
    </source>
</evidence>
<dbReference type="SMART" id="SM00530">
    <property type="entry name" value="HTH_XRE"/>
    <property type="match status" value="1"/>
</dbReference>
<gene>
    <name evidence="3" type="ORF">F8251_04065</name>
</gene>
<dbReference type="PANTHER" id="PTHR46558">
    <property type="entry name" value="TRACRIPTIONAL REGULATORY PROTEIN-RELATED-RELATED"/>
    <property type="match status" value="1"/>
</dbReference>
<dbReference type="RefSeq" id="WP_151495299.1">
    <property type="nucleotide sequence ID" value="NZ_JACCPL010000008.1"/>
</dbReference>
<dbReference type="SUPFAM" id="SSF47413">
    <property type="entry name" value="lambda repressor-like DNA-binding domains"/>
    <property type="match status" value="1"/>
</dbReference>
<dbReference type="EMBL" id="WBOB01000013">
    <property type="protein sequence ID" value="KAB1977240.1"/>
    <property type="molecule type" value="Genomic_DNA"/>
</dbReference>
<comment type="caution">
    <text evidence="3">The sequence shown here is derived from an EMBL/GenBank/DDBJ whole genome shotgun (WGS) entry which is preliminary data.</text>
</comment>
<dbReference type="AlphaFoldDB" id="A0A6A1Z7W8"/>
<dbReference type="CDD" id="cd00093">
    <property type="entry name" value="HTH_XRE"/>
    <property type="match status" value="1"/>
</dbReference>
<dbReference type="Pfam" id="PF01381">
    <property type="entry name" value="HTH_3"/>
    <property type="match status" value="1"/>
</dbReference>
<dbReference type="InterPro" id="IPR001387">
    <property type="entry name" value="Cro/C1-type_HTH"/>
</dbReference>
<evidence type="ECO:0000313" key="4">
    <source>
        <dbReference type="Proteomes" id="UP000430323"/>
    </source>
</evidence>